<reference evidence="3" key="1">
    <citation type="journal article" date="2019" name="Int. J. Syst. Evol. Microbiol.">
        <title>The Global Catalogue of Microorganisms (GCM) 10K type strain sequencing project: providing services to taxonomists for standard genome sequencing and annotation.</title>
        <authorList>
            <consortium name="The Broad Institute Genomics Platform"/>
            <consortium name="The Broad Institute Genome Sequencing Center for Infectious Disease"/>
            <person name="Wu L."/>
            <person name="Ma J."/>
        </authorList>
    </citation>
    <scope>NUCLEOTIDE SEQUENCE [LARGE SCALE GENOMIC DNA]</scope>
    <source>
        <strain evidence="3">JCM 18303</strain>
    </source>
</reference>
<gene>
    <name evidence="2" type="ORF">GCM10023321_53600</name>
</gene>
<dbReference type="RefSeq" id="WP_185062450.1">
    <property type="nucleotide sequence ID" value="NZ_BAABJP010000030.1"/>
</dbReference>
<comment type="caution">
    <text evidence="2">The sequence shown here is derived from an EMBL/GenBank/DDBJ whole genome shotgun (WGS) entry which is preliminary data.</text>
</comment>
<evidence type="ECO:0000256" key="1">
    <source>
        <dbReference type="SAM" id="Phobius"/>
    </source>
</evidence>
<dbReference type="PANTHER" id="PTHR39456:SF1">
    <property type="entry name" value="METAL-DEPENDENT HYDROLASE"/>
    <property type="match status" value="1"/>
</dbReference>
<accession>A0ABP9QNI5</accession>
<evidence type="ECO:0000313" key="3">
    <source>
        <dbReference type="Proteomes" id="UP001428817"/>
    </source>
</evidence>
<keyword evidence="2" id="KW-0378">Hydrolase</keyword>
<protein>
    <submittedName>
        <fullName evidence="2">Metal-dependent hydrolase</fullName>
    </submittedName>
</protein>
<keyword evidence="1" id="KW-0472">Membrane</keyword>
<evidence type="ECO:0000313" key="2">
    <source>
        <dbReference type="EMBL" id="GAA5164700.1"/>
    </source>
</evidence>
<organism evidence="2 3">
    <name type="scientific">Pseudonocardia eucalypti</name>
    <dbReference type="NCBI Taxonomy" id="648755"/>
    <lineage>
        <taxon>Bacteria</taxon>
        <taxon>Bacillati</taxon>
        <taxon>Actinomycetota</taxon>
        <taxon>Actinomycetes</taxon>
        <taxon>Pseudonocardiales</taxon>
        <taxon>Pseudonocardiaceae</taxon>
        <taxon>Pseudonocardia</taxon>
    </lineage>
</organism>
<dbReference type="InterPro" id="IPR016516">
    <property type="entry name" value="UCP07580"/>
</dbReference>
<dbReference type="GO" id="GO:0016787">
    <property type="term" value="F:hydrolase activity"/>
    <property type="evidence" value="ECO:0007669"/>
    <property type="project" value="UniProtKB-KW"/>
</dbReference>
<dbReference type="EMBL" id="BAABJP010000030">
    <property type="protein sequence ID" value="GAA5164700.1"/>
    <property type="molecule type" value="Genomic_DNA"/>
</dbReference>
<keyword evidence="3" id="KW-1185">Reference proteome</keyword>
<proteinExistence type="predicted"/>
<name>A0ABP9QNI5_9PSEU</name>
<keyword evidence="1" id="KW-1133">Transmembrane helix</keyword>
<dbReference type="Proteomes" id="UP001428817">
    <property type="component" value="Unassembled WGS sequence"/>
</dbReference>
<sequence>MTETSDLVARRVTVDFTGVRADWNQVHPEFGHLTNAMSLMLPFMEPFFIKTMREAKKRLPAGPSALKRDIDLFNFQEGRHYSNHARLNDIIRAAHPEPVTEGEARLRADYQRYWARGHKFALAYTEGFETVAPLLCDYFFGNLHRFGLDSGEAAAYLWLWHVAEEHEHRTVANYVYHELYRDYRYRVFGILFATWHVFAFSLPIAGRTLLDARRRMTARERWHSRARYARLLAGMFGMFLPQLALRACRPGYDPADLEPHPDARALLDEALARFGEATPRGAGEPA</sequence>
<feature type="transmembrane region" description="Helical" evidence="1">
    <location>
        <begin position="187"/>
        <end position="206"/>
    </location>
</feature>
<keyword evidence="1" id="KW-0812">Transmembrane</keyword>
<dbReference type="Pfam" id="PF10118">
    <property type="entry name" value="Metal_hydrol"/>
    <property type="match status" value="1"/>
</dbReference>
<dbReference type="PANTHER" id="PTHR39456">
    <property type="entry name" value="METAL-DEPENDENT HYDROLASE"/>
    <property type="match status" value="1"/>
</dbReference>